<dbReference type="RefSeq" id="WP_145258353.1">
    <property type="nucleotide sequence ID" value="NZ_CP036279.1"/>
</dbReference>
<evidence type="ECO:0000313" key="1">
    <source>
        <dbReference type="EMBL" id="QDU61807.1"/>
    </source>
</evidence>
<gene>
    <name evidence="1" type="ORF">Pan216_26720</name>
</gene>
<dbReference type="OrthoDB" id="281428at2"/>
<protein>
    <submittedName>
        <fullName evidence="1">Uncharacterized protein</fullName>
    </submittedName>
</protein>
<accession>A0A518B4A6</accession>
<keyword evidence="2" id="KW-1185">Reference proteome</keyword>
<dbReference type="AlphaFoldDB" id="A0A518B4A6"/>
<evidence type="ECO:0000313" key="2">
    <source>
        <dbReference type="Proteomes" id="UP000317093"/>
    </source>
</evidence>
<name>A0A518B4A6_9BACT</name>
<organism evidence="1 2">
    <name type="scientific">Kolteria novifilia</name>
    <dbReference type="NCBI Taxonomy" id="2527975"/>
    <lineage>
        <taxon>Bacteria</taxon>
        <taxon>Pseudomonadati</taxon>
        <taxon>Planctomycetota</taxon>
        <taxon>Planctomycetia</taxon>
        <taxon>Kolteriales</taxon>
        <taxon>Kolteriaceae</taxon>
        <taxon>Kolteria</taxon>
    </lineage>
</organism>
<dbReference type="KEGG" id="knv:Pan216_26720"/>
<dbReference type="Proteomes" id="UP000317093">
    <property type="component" value="Chromosome"/>
</dbReference>
<sequence length="139" mass="14707">MNEVLVLSVAKLEQEGVLSSTSTHGKSLEFRGESGASIFTARLDLDWSDAERGLLTLRFQGGATSATFRIDAVRGDGTASGESSWWMICPATKGGAPCGRRVAKLFLPSAGGSFGCRFCHGLSYGAMPREQTRTDRGGA</sequence>
<proteinExistence type="predicted"/>
<dbReference type="EMBL" id="CP036279">
    <property type="protein sequence ID" value="QDU61807.1"/>
    <property type="molecule type" value="Genomic_DNA"/>
</dbReference>
<reference evidence="1 2" key="1">
    <citation type="submission" date="2019-02" db="EMBL/GenBank/DDBJ databases">
        <title>Deep-cultivation of Planctomycetes and their phenomic and genomic characterization uncovers novel biology.</title>
        <authorList>
            <person name="Wiegand S."/>
            <person name="Jogler M."/>
            <person name="Boedeker C."/>
            <person name="Pinto D."/>
            <person name="Vollmers J."/>
            <person name="Rivas-Marin E."/>
            <person name="Kohn T."/>
            <person name="Peeters S.H."/>
            <person name="Heuer A."/>
            <person name="Rast P."/>
            <person name="Oberbeckmann S."/>
            <person name="Bunk B."/>
            <person name="Jeske O."/>
            <person name="Meyerdierks A."/>
            <person name="Storesund J.E."/>
            <person name="Kallscheuer N."/>
            <person name="Luecker S."/>
            <person name="Lage O.M."/>
            <person name="Pohl T."/>
            <person name="Merkel B.J."/>
            <person name="Hornburger P."/>
            <person name="Mueller R.-W."/>
            <person name="Bruemmer F."/>
            <person name="Labrenz M."/>
            <person name="Spormann A.M."/>
            <person name="Op den Camp H."/>
            <person name="Overmann J."/>
            <person name="Amann R."/>
            <person name="Jetten M.S.M."/>
            <person name="Mascher T."/>
            <person name="Medema M.H."/>
            <person name="Devos D.P."/>
            <person name="Kaster A.-K."/>
            <person name="Ovreas L."/>
            <person name="Rohde M."/>
            <person name="Galperin M.Y."/>
            <person name="Jogler C."/>
        </authorList>
    </citation>
    <scope>NUCLEOTIDE SEQUENCE [LARGE SCALE GENOMIC DNA]</scope>
    <source>
        <strain evidence="1 2">Pan216</strain>
    </source>
</reference>